<keyword evidence="3" id="KW-1185">Reference proteome</keyword>
<evidence type="ECO:0000313" key="3">
    <source>
        <dbReference type="Proteomes" id="UP001165121"/>
    </source>
</evidence>
<dbReference type="Gene3D" id="2.40.70.10">
    <property type="entry name" value="Acid Proteases"/>
    <property type="match status" value="1"/>
</dbReference>
<comment type="caution">
    <text evidence="2">The sequence shown here is derived from an EMBL/GenBank/DDBJ whole genome shotgun (WGS) entry which is preliminary data.</text>
</comment>
<feature type="compositionally biased region" description="Polar residues" evidence="1">
    <location>
        <begin position="909"/>
        <end position="919"/>
    </location>
</feature>
<feature type="compositionally biased region" description="Polar residues" evidence="1">
    <location>
        <begin position="146"/>
        <end position="158"/>
    </location>
</feature>
<gene>
    <name evidence="2" type="ORF">Pfra01_000229400</name>
</gene>
<dbReference type="Pfam" id="PF13975">
    <property type="entry name" value="gag-asp_proteas"/>
    <property type="match status" value="1"/>
</dbReference>
<dbReference type="Proteomes" id="UP001165121">
    <property type="component" value="Unassembled WGS sequence"/>
</dbReference>
<feature type="compositionally biased region" description="Basic residues" evidence="1">
    <location>
        <begin position="1022"/>
        <end position="1034"/>
    </location>
</feature>
<feature type="region of interest" description="Disordered" evidence="1">
    <location>
        <begin position="1253"/>
        <end position="1291"/>
    </location>
</feature>
<feature type="compositionally biased region" description="Basic residues" evidence="1">
    <location>
        <begin position="356"/>
        <end position="366"/>
    </location>
</feature>
<feature type="compositionally biased region" description="Low complexity" evidence="1">
    <location>
        <begin position="170"/>
        <end position="181"/>
    </location>
</feature>
<feature type="compositionally biased region" description="Basic and acidic residues" evidence="1">
    <location>
        <begin position="421"/>
        <end position="440"/>
    </location>
</feature>
<feature type="compositionally biased region" description="Polar residues" evidence="1">
    <location>
        <begin position="190"/>
        <end position="200"/>
    </location>
</feature>
<dbReference type="PROSITE" id="PS00141">
    <property type="entry name" value="ASP_PROTEASE"/>
    <property type="match status" value="1"/>
</dbReference>
<feature type="region of interest" description="Disordered" evidence="1">
    <location>
        <begin position="270"/>
        <end position="291"/>
    </location>
</feature>
<feature type="compositionally biased region" description="Polar residues" evidence="1">
    <location>
        <begin position="1168"/>
        <end position="1192"/>
    </location>
</feature>
<sequence length="1803" mass="197048">MPKSNVKTKKVPRAIEATPKDASPSAGEASKRKEVRLPGPYVEPAPSESVTDTPNPDVITGDEDSTADSTAPRATKPSEGEPASANTTASKPAPVDSQDPKSSASVTPSATAPPERSPPPEHGPDPVDYEESEPDQDREQGEVPDPNSSPQLTEQQRVSHPGSMMTPKTAAAVARVEAQAQSESHRDTATTDMPEQQIITNAGIDEGVSPEQPRPDIRRHLSERTHPEASQAAGSKREREASTPWAREQLLALRYWTLNEYRDHLRLSRRPGPGVSQCDKGPAVPWNGTGLTRQTNEREFEDWLRFWAMPVPSSWLRHIGSIGWHSDKIETSWQSQPIEPRSVLARVSADQLRGPAQKRPRGRRSPLRGDSLAPMSYRYQGSRATSPDTGSSRYARGASVSSRHGSRGHPQYPETVAELGGKADRDAPRRWSGPRGDEPAKSGSESRGGLLSAVESCQRLLDAQRADMVTLRGRVMTVESLAEAGRDVPEVLRRLRHRVQGLPEQVDHLDRELDRVSCRLSQCEGIVGEVRHSLSEHLGWIRTPYSRVDTLEDRDARHQSDLVARSAPAPAPAKEELLEVMANALHQYSMGVYAWPWFVHVHRVSRDERQVAEVLELPTASPPRAWEPEVGDEEDPQDPNTSPKDWQGSVVCNRVAFVQATVTTQGADAAAVWRTYQEDGTSADQIDTGTWQSERHDYILYSGSRMVPRKWYKYQSDRHGYRAIRSTSYPDPDPDRYGAIISSTLSNSASSVGTIVSAHRIPQKWYIQELKSQRSGQSTGFPWTSQQLPISGRERISAPRRPKDREDAQGPPPPTPGLLGQGPRSTKKPKKTAPRGGGKRHGMARNKHTQGHPPVDDSVQDSTATYRQPTEEFPGGCPPNPKCRPHGPDQINSTSPRRSPEECNPRPPTGTQGEKTLSAPTDDRSTPSVVGSLGHLCARLDRVSNFADPAPPQWCVCPGSNQRFHRESNQEDVAIKLEPRIDAPAESGSPQTQLREEGSSEGQTTTVKTEVTSSNPTPSGSTKKKSRSSRKKLKAPGSDAGDRGDAVTIAEDQLEAAFYRNEMAAFMKEDPVIKIVRTKLIGSALLSPVTTPPTMNNKLDAAKTMLHLLKEAGYAPRAFDAHELSDLELKTIVRSLQNLFDKLAPLVGTASSSETEKLMITQAAERMTGSSPHASAHASVTSEMGSETSESVIQERMPLGPAGEAMLQARSAAFKEGRSSNKTTVASTRDQDHPSRMQTFFDAAVDRFLKEQHTTETRSATTARKAPEMQDVDMESVGSRHDPLDEFDPDDLSINISRRAAVASAETSTNAGVAAPRIRVSAISELKEFSGNDNDEGRARGWLGKVKSAFIRDQAPDSEKCLVFGDLLTGPARNWKRSDESPLEYLHRLNVAGMLAKLPIKDGSAAARREHFIETLDDRALADLLALLRLSDAEVLVDTLCARQRAKSRQGRAAMGSSKFRQKTPATPNPTPSKNARAVRAIRTMEDSSESEQESSGSEAEDHVRQVYLAAANESKVSSSAYQSRQDTERSGSELCIFAYIEKRPGQKVDTPTDAIDNTCELKPTSAVACLSRIDEFSRSETMMELDLLPVESRGCWKYHAPGKWFKQAKAVGKISNEKATLLFDSGAEVSIIDTAFARKVGCHIDESQKQGCIGIGESMYTTVGRTRIKVTLAGSLVYYFDAWVGAQSGQTAILGMDFMVPAGIRLDLADGSLCLPDEVKIQLSGRRQLSSANSQLITLDQHLEVPEAEAIEVPIRSGPPRTQVVGDSGPVVGADGYQGSWPNTTPDAVPRLQGFVSVGKCE</sequence>
<feature type="region of interest" description="Disordered" evidence="1">
    <location>
        <begin position="980"/>
        <end position="1045"/>
    </location>
</feature>
<dbReference type="EMBL" id="BSXT01000186">
    <property type="protein sequence ID" value="GMF20116.1"/>
    <property type="molecule type" value="Genomic_DNA"/>
</dbReference>
<feature type="compositionally biased region" description="Basic and acidic residues" evidence="1">
    <location>
        <begin position="213"/>
        <end position="227"/>
    </location>
</feature>
<feature type="compositionally biased region" description="Polar residues" evidence="1">
    <location>
        <begin position="382"/>
        <end position="392"/>
    </location>
</feature>
<dbReference type="SUPFAM" id="SSF50630">
    <property type="entry name" value="Acid proteases"/>
    <property type="match status" value="1"/>
</dbReference>
<feature type="region of interest" description="Disordered" evidence="1">
    <location>
        <begin position="617"/>
        <end position="646"/>
    </location>
</feature>
<dbReference type="InterPro" id="IPR021109">
    <property type="entry name" value="Peptidase_aspartic_dom_sf"/>
</dbReference>
<feature type="region of interest" description="Disordered" evidence="1">
    <location>
        <begin position="1483"/>
        <end position="1502"/>
    </location>
</feature>
<organism evidence="2 3">
    <name type="scientific">Phytophthora fragariaefolia</name>
    <dbReference type="NCBI Taxonomy" id="1490495"/>
    <lineage>
        <taxon>Eukaryota</taxon>
        <taxon>Sar</taxon>
        <taxon>Stramenopiles</taxon>
        <taxon>Oomycota</taxon>
        <taxon>Peronosporomycetes</taxon>
        <taxon>Peronosporales</taxon>
        <taxon>Peronosporaceae</taxon>
        <taxon>Phytophthora</taxon>
    </lineage>
</organism>
<feature type="compositionally biased region" description="Basic residues" evidence="1">
    <location>
        <begin position="1"/>
        <end position="12"/>
    </location>
</feature>
<name>A0A9W6TUB4_9STRA</name>
<protein>
    <submittedName>
        <fullName evidence="2">Unnamed protein product</fullName>
    </submittedName>
</protein>
<feature type="compositionally biased region" description="Low complexity" evidence="1">
    <location>
        <begin position="100"/>
        <end position="114"/>
    </location>
</feature>
<feature type="compositionally biased region" description="Polar residues" evidence="1">
    <location>
        <begin position="773"/>
        <end position="789"/>
    </location>
</feature>
<evidence type="ECO:0000256" key="1">
    <source>
        <dbReference type="SAM" id="MobiDB-lite"/>
    </source>
</evidence>
<feature type="region of interest" description="Disordered" evidence="1">
    <location>
        <begin position="346"/>
        <end position="449"/>
    </location>
</feature>
<dbReference type="GO" id="GO:0004190">
    <property type="term" value="F:aspartic-type endopeptidase activity"/>
    <property type="evidence" value="ECO:0007669"/>
    <property type="project" value="InterPro"/>
</dbReference>
<feature type="compositionally biased region" description="Polar residues" evidence="1">
    <location>
        <begin position="1000"/>
        <end position="1012"/>
    </location>
</feature>
<feature type="compositionally biased region" description="Basic and acidic residues" evidence="1">
    <location>
        <begin position="792"/>
        <end position="808"/>
    </location>
</feature>
<dbReference type="GO" id="GO:0006508">
    <property type="term" value="P:proteolysis"/>
    <property type="evidence" value="ECO:0007669"/>
    <property type="project" value="InterPro"/>
</dbReference>
<feature type="region of interest" description="Disordered" evidence="1">
    <location>
        <begin position="771"/>
        <end position="931"/>
    </location>
</feature>
<feature type="region of interest" description="Disordered" evidence="1">
    <location>
        <begin position="1165"/>
        <end position="1192"/>
    </location>
</feature>
<feature type="region of interest" description="Disordered" evidence="1">
    <location>
        <begin position="1"/>
        <end position="243"/>
    </location>
</feature>
<proteinExistence type="predicted"/>
<feature type="region of interest" description="Disordered" evidence="1">
    <location>
        <begin position="1447"/>
        <end position="1477"/>
    </location>
</feature>
<feature type="compositionally biased region" description="Basic residues" evidence="1">
    <location>
        <begin position="825"/>
        <end position="850"/>
    </location>
</feature>
<dbReference type="InterPro" id="IPR001969">
    <property type="entry name" value="Aspartic_peptidase_AS"/>
</dbReference>
<reference evidence="2" key="1">
    <citation type="submission" date="2023-04" db="EMBL/GenBank/DDBJ databases">
        <title>Phytophthora fragariaefolia NBRC 109709.</title>
        <authorList>
            <person name="Ichikawa N."/>
            <person name="Sato H."/>
            <person name="Tonouchi N."/>
        </authorList>
    </citation>
    <scope>NUCLEOTIDE SEQUENCE</scope>
    <source>
        <strain evidence="2">NBRC 109709</strain>
    </source>
</reference>
<evidence type="ECO:0000313" key="2">
    <source>
        <dbReference type="EMBL" id="GMF20116.1"/>
    </source>
</evidence>
<accession>A0A9W6TUB4</accession>
<dbReference type="OrthoDB" id="117285at2759"/>